<comment type="subcellular location">
    <subcellularLocation>
        <location evidence="1 5">Nucleus</location>
        <location evidence="1 5">Nuclear pore complex</location>
    </subcellularLocation>
</comment>
<dbReference type="PANTHER" id="PTHR11225">
    <property type="entry name" value="NUCLEAR PORE COMPLEX PROTEIN NUP93 NUCLEOPORIN NUP93 DEAD EYE PROTEIN"/>
    <property type="match status" value="1"/>
</dbReference>
<keyword evidence="3 5" id="KW-0906">Nuclear pore complex</keyword>
<keyword evidence="5" id="KW-0811">Translocation</keyword>
<organism evidence="6">
    <name type="scientific">Xenopsylla cheopis</name>
    <name type="common">Oriental rat flea</name>
    <name type="synonym">Pulex cheopis</name>
    <dbReference type="NCBI Taxonomy" id="163159"/>
    <lineage>
        <taxon>Eukaryota</taxon>
        <taxon>Metazoa</taxon>
        <taxon>Ecdysozoa</taxon>
        <taxon>Arthropoda</taxon>
        <taxon>Hexapoda</taxon>
        <taxon>Insecta</taxon>
        <taxon>Pterygota</taxon>
        <taxon>Neoptera</taxon>
        <taxon>Endopterygota</taxon>
        <taxon>Siphonaptera</taxon>
        <taxon>Pulicidae</taxon>
        <taxon>Xenopsyllinae</taxon>
        <taxon>Xenopsylla</taxon>
    </lineage>
</organism>
<dbReference type="PANTHER" id="PTHR11225:SF4">
    <property type="entry name" value="NUCLEAR PORE COMPLEX PROTEIN NUP93"/>
    <property type="match status" value="1"/>
</dbReference>
<dbReference type="GO" id="GO:0005643">
    <property type="term" value="C:nuclear pore"/>
    <property type="evidence" value="ECO:0007669"/>
    <property type="project" value="UniProtKB-SubCell"/>
</dbReference>
<evidence type="ECO:0000256" key="2">
    <source>
        <dbReference type="ARBA" id="ARBA00010186"/>
    </source>
</evidence>
<dbReference type="Pfam" id="PF04097">
    <property type="entry name" value="Nic96"/>
    <property type="match status" value="1"/>
</dbReference>
<accession>A0A6M2DPY4</accession>
<keyword evidence="5" id="KW-0509">mRNA transport</keyword>
<dbReference type="GO" id="GO:0006606">
    <property type="term" value="P:protein import into nucleus"/>
    <property type="evidence" value="ECO:0007669"/>
    <property type="project" value="TreeGrafter"/>
</dbReference>
<dbReference type="AlphaFoldDB" id="A0A6M2DPY4"/>
<dbReference type="EMBL" id="GIIL01004596">
    <property type="protein sequence ID" value="NOV48322.1"/>
    <property type="molecule type" value="Transcribed_RNA"/>
</dbReference>
<evidence type="ECO:0000256" key="4">
    <source>
        <dbReference type="ARBA" id="ARBA00023242"/>
    </source>
</evidence>
<dbReference type="GO" id="GO:0017056">
    <property type="term" value="F:structural constituent of nuclear pore"/>
    <property type="evidence" value="ECO:0007669"/>
    <property type="project" value="InterPro"/>
</dbReference>
<keyword evidence="5" id="KW-0653">Protein transport</keyword>
<keyword evidence="5" id="KW-0472">Membrane</keyword>
<sequence length="822" mass="92530">MDTSDLSDFSSILHAAEQLVGCAEGTINLPRVERSLGQVLEASQELHSKLAQEGTQDVQAHLLLGSKGVDLTEISQKLHSLSAQRTLEPLDPVADTDIQSFLRNEKENAILSVIEEVHRNSFKDVEKSRWDHVVNEWRQEKSKLMGALIGPSQNWLDLNKSIARHTIVPDTTPTSGQRSNLDNKEMAYAKEITDYNKLVVQGAMRPNLVQKFTLLARKFSDSRVANLWEILRYITDCPPLPRDEDSLKSRSGYENAIVKQSKKYLEDRYVSYMNSCVAQNMASAKRGGKPGTYNLVRAFVSLRMQAEAGNAQGLQDGEVDGRPLWPMVYYCLRAGDLQAAQQCIQNSGPGNEEFIQVLAERIRKPDHKISSALENAIRLHYRRHIRNASDPYKRVAYCVVGGCDVVEEHSQVSRTADDFLWLKLSFINLSDGQGGCITFSDLQKTILDDFGETYYNAAEHPLLYAQVLLLSGQLEAAIEFLSRSNRLRCHAVHAALALHELHMLACPRNVQAPLLSTDIGDPVPTRRLNIARLVMLYVKKFEMSDPSEAMQYFFFLRNLHHPSGDDLFTICVADLAIEIRDYALIFGKMQPNGQRSRGIIDQFLTTQINAQDICKCVGEQLVKKGLLEDAITVYELAENYNKVLSLYCTLLSQIAHRQSQSGSLRNRLQTGATEFRAKIENSQIVCDSNKLASFNHLLQIMNFFDAYHSGQQLSAMEILRSSGILPLTLTEVDACVQLFKELSAEVCRIVPDLLLSAMDIVYTQYISLKKDSKGALDKTNKDKQLDYYRDQAKALTNFAGTVPYRMPGDTNQRLVQLEISMY</sequence>
<evidence type="ECO:0000256" key="5">
    <source>
        <dbReference type="RuleBase" id="RU364035"/>
    </source>
</evidence>
<comment type="similarity">
    <text evidence="2 5">Belongs to the nucleoporin interacting component (NIC) family.</text>
</comment>
<keyword evidence="5" id="KW-0813">Transport</keyword>
<protein>
    <recommendedName>
        <fullName evidence="5">Nuclear pore protein</fullName>
    </recommendedName>
</protein>
<name>A0A6M2DPY4_XENCH</name>
<evidence type="ECO:0000313" key="6">
    <source>
        <dbReference type="EMBL" id="NOV48322.1"/>
    </source>
</evidence>
<reference evidence="6" key="1">
    <citation type="submission" date="2020-03" db="EMBL/GenBank/DDBJ databases">
        <title>Transcriptomic Profiling of the Digestive Tract of the Rat Flea, Xenopsylla cheopis, Following Blood Feeding and Infection with Yersinia pestis.</title>
        <authorList>
            <person name="Bland D.M."/>
            <person name="Martens C.A."/>
            <person name="Virtaneva K."/>
            <person name="Kanakabandi K."/>
            <person name="Long D."/>
            <person name="Rosenke R."/>
            <person name="Saturday G.A."/>
            <person name="Hoyt F.H."/>
            <person name="Bruno D.P."/>
            <person name="Ribeiro J.M.C."/>
            <person name="Hinnebusch J."/>
        </authorList>
    </citation>
    <scope>NUCLEOTIDE SEQUENCE</scope>
</reference>
<keyword evidence="4 5" id="KW-0539">Nucleus</keyword>
<proteinExistence type="inferred from homology"/>
<evidence type="ECO:0000256" key="3">
    <source>
        <dbReference type="ARBA" id="ARBA00023132"/>
    </source>
</evidence>
<dbReference type="InterPro" id="IPR007231">
    <property type="entry name" value="Nucleoporin_int_Nup93/Nic96"/>
</dbReference>
<evidence type="ECO:0000256" key="1">
    <source>
        <dbReference type="ARBA" id="ARBA00004567"/>
    </source>
</evidence>
<dbReference type="GO" id="GO:0016973">
    <property type="term" value="P:poly(A)+ mRNA export from nucleus"/>
    <property type="evidence" value="ECO:0007669"/>
    <property type="project" value="TreeGrafter"/>
</dbReference>